<proteinExistence type="predicted"/>
<dbReference type="PROSITE" id="PS51787">
    <property type="entry name" value="LON_N"/>
    <property type="match status" value="1"/>
</dbReference>
<keyword evidence="3" id="KW-1185">Reference proteome</keyword>
<dbReference type="AlphaFoldDB" id="A0A2C8ZHP7"/>
<reference evidence="2 3" key="1">
    <citation type="submission" date="2017-09" db="EMBL/GenBank/DDBJ databases">
        <authorList>
            <person name="Ehlers B."/>
            <person name="Leendertz F.H."/>
        </authorList>
    </citation>
    <scope>NUCLEOTIDE SEQUENCE [LARGE SCALE GENOMIC DNA]</scope>
    <source>
        <strain evidence="2 3">CGMCC 1.05381</strain>
    </source>
</reference>
<name>A0A2C8ZHP7_9MICO</name>
<organism evidence="2 3">
    <name type="scientific">Salinibacterium xinjiangense</name>
    <dbReference type="NCBI Taxonomy" id="386302"/>
    <lineage>
        <taxon>Bacteria</taxon>
        <taxon>Bacillati</taxon>
        <taxon>Actinomycetota</taxon>
        <taxon>Actinomycetes</taxon>
        <taxon>Micrococcales</taxon>
        <taxon>Microbacteriaceae</taxon>
        <taxon>Salinibacterium</taxon>
    </lineage>
</organism>
<accession>A0A2C8ZHP7</accession>
<dbReference type="InterPro" id="IPR003111">
    <property type="entry name" value="Lon_prtase_N"/>
</dbReference>
<feature type="domain" description="Lon N-terminal" evidence="1">
    <location>
        <begin position="1"/>
        <end position="190"/>
    </location>
</feature>
<dbReference type="PANTHER" id="PTHR46732">
    <property type="entry name" value="ATP-DEPENDENT PROTEASE LA (LON) DOMAIN PROTEIN"/>
    <property type="match status" value="1"/>
</dbReference>
<dbReference type="InterPro" id="IPR046336">
    <property type="entry name" value="Lon_prtase_N_sf"/>
</dbReference>
<gene>
    <name evidence="2" type="ORF">SAMN06296378_1342</name>
</gene>
<evidence type="ECO:0000313" key="3">
    <source>
        <dbReference type="Proteomes" id="UP000219440"/>
    </source>
</evidence>
<dbReference type="SUPFAM" id="SSF88697">
    <property type="entry name" value="PUA domain-like"/>
    <property type="match status" value="1"/>
</dbReference>
<protein>
    <recommendedName>
        <fullName evidence="1">Lon N-terminal domain-containing protein</fullName>
    </recommendedName>
</protein>
<evidence type="ECO:0000259" key="1">
    <source>
        <dbReference type="PROSITE" id="PS51787"/>
    </source>
</evidence>
<evidence type="ECO:0000313" key="2">
    <source>
        <dbReference type="EMBL" id="SOE64177.1"/>
    </source>
</evidence>
<dbReference type="Gene3D" id="2.30.130.40">
    <property type="entry name" value="LON domain-like"/>
    <property type="match status" value="1"/>
</dbReference>
<dbReference type="Pfam" id="PF02190">
    <property type="entry name" value="LON_substr_bdg"/>
    <property type="match status" value="1"/>
</dbReference>
<dbReference type="Proteomes" id="UP000219440">
    <property type="component" value="Unassembled WGS sequence"/>
</dbReference>
<dbReference type="SMART" id="SM00464">
    <property type="entry name" value="LON"/>
    <property type="match status" value="1"/>
</dbReference>
<sequence length="210" mass="23351">MFPLGSVLFPHMPLSLRIFEERYIVMLSRVLQDEPSDFGVVLIERGQEVGGGEKRFSVGTMARIVQLEAAEGFIGLVAEGQGRITIEEWLDEDPHPSATVSELPDLEWDDSLLPLRERAEQLVRRTLSRASEFSDLSWSPDVELSDDPVAHVWQLAAIAPLGPLDQIRLLRSATMSELLEGIMEHTLGVELTLASSWMEDGADDGDFPEP</sequence>
<dbReference type="InterPro" id="IPR015947">
    <property type="entry name" value="PUA-like_sf"/>
</dbReference>
<dbReference type="EMBL" id="OCST01000003">
    <property type="protein sequence ID" value="SOE64177.1"/>
    <property type="molecule type" value="Genomic_DNA"/>
</dbReference>
<dbReference type="PANTHER" id="PTHR46732:SF8">
    <property type="entry name" value="ATP-DEPENDENT PROTEASE LA (LON) DOMAIN PROTEIN"/>
    <property type="match status" value="1"/>
</dbReference>